<evidence type="ECO:0000256" key="10">
    <source>
        <dbReference type="ARBA" id="ARBA00022884"/>
    </source>
</evidence>
<dbReference type="Gene3D" id="1.20.58.190">
    <property type="entry name" value="Translin, domain 1"/>
    <property type="match status" value="1"/>
</dbReference>
<keyword evidence="6" id="KW-0963">Cytoplasm</keyword>
<evidence type="ECO:0000256" key="5">
    <source>
        <dbReference type="ARBA" id="ARBA00022196"/>
    </source>
</evidence>
<keyword evidence="16" id="KW-0460">Magnesium</keyword>
<comment type="similarity">
    <text evidence="3">Belongs to the translin family.</text>
</comment>
<evidence type="ECO:0000256" key="16">
    <source>
        <dbReference type="PIRSR" id="PIRSR602848-1"/>
    </source>
</evidence>
<evidence type="ECO:0000256" key="12">
    <source>
        <dbReference type="ARBA" id="ARBA00023242"/>
    </source>
</evidence>
<dbReference type="InterPro" id="IPR036081">
    <property type="entry name" value="Translin_sf"/>
</dbReference>
<dbReference type="Gene3D" id="1.20.58.200">
    <property type="entry name" value="Translin, domain 2"/>
    <property type="match status" value="1"/>
</dbReference>
<evidence type="ECO:0000313" key="17">
    <source>
        <dbReference type="EMBL" id="CAB0010510.1"/>
    </source>
</evidence>
<evidence type="ECO:0000256" key="9">
    <source>
        <dbReference type="ARBA" id="ARBA00022801"/>
    </source>
</evidence>
<name>A0A6H5H1N3_9HEMI</name>
<evidence type="ECO:0000256" key="8">
    <source>
        <dbReference type="ARBA" id="ARBA00022759"/>
    </source>
</evidence>
<dbReference type="GO" id="GO:0046872">
    <property type="term" value="F:metal ion binding"/>
    <property type="evidence" value="ECO:0007669"/>
    <property type="project" value="UniProtKB-KW"/>
</dbReference>
<dbReference type="GO" id="GO:0005634">
    <property type="term" value="C:nucleus"/>
    <property type="evidence" value="ECO:0007669"/>
    <property type="project" value="UniProtKB-SubCell"/>
</dbReference>
<keyword evidence="16" id="KW-0479">Metal-binding</keyword>
<evidence type="ECO:0000256" key="2">
    <source>
        <dbReference type="ARBA" id="ARBA00004496"/>
    </source>
</evidence>
<keyword evidence="11" id="KW-0238">DNA-binding</keyword>
<gene>
    <name evidence="17" type="ORF">NTEN_LOCUS15553</name>
</gene>
<sequence length="225" mass="25968">MASQDNIITSFYSYQDVLGEEQRVREEIYVIVKNLEAKCRELSTLHQRIHFESGLGDFGQLVIHSKKLLMEVYPLMSELVSRVPAGQYYKYHDSWKYVMQKLVFAVALMHFLGTKKLLLKEDAAEFLNVENERSDGFHLDLEDYLHGLLSLASELARLAVTSATAGRYDLPMTISKLVSEMNAGFMLMNFKNDALRKRYDALKYDQKKIEEVVFDLAIRGLKPKE</sequence>
<feature type="binding site" evidence="16">
    <location>
        <position position="154"/>
    </location>
    <ligand>
        <name>Mg(2+)</name>
        <dbReference type="ChEBI" id="CHEBI:18420"/>
    </ligand>
</feature>
<dbReference type="SUPFAM" id="SSF74784">
    <property type="entry name" value="Translin"/>
    <property type="match status" value="1"/>
</dbReference>
<dbReference type="FunFam" id="1.20.58.190:FF:000001">
    <property type="entry name" value="Translin"/>
    <property type="match status" value="1"/>
</dbReference>
<comment type="subcellular location">
    <subcellularLocation>
        <location evidence="2">Cytoplasm</location>
    </subcellularLocation>
    <subcellularLocation>
        <location evidence="1">Nucleus</location>
    </subcellularLocation>
</comment>
<dbReference type="GO" id="GO:0016070">
    <property type="term" value="P:RNA metabolic process"/>
    <property type="evidence" value="ECO:0007669"/>
    <property type="project" value="InterPro"/>
</dbReference>
<evidence type="ECO:0000256" key="11">
    <source>
        <dbReference type="ARBA" id="ARBA00023125"/>
    </source>
</evidence>
<dbReference type="InterPro" id="IPR033956">
    <property type="entry name" value="Translin"/>
</dbReference>
<dbReference type="AlphaFoldDB" id="A0A6H5H1N3"/>
<keyword evidence="9" id="KW-0378">Hydrolase</keyword>
<comment type="function">
    <text evidence="13">DNA-binding protein that specifically recognizes consensus sequences at the breakpoint junctions in chromosomal translocations, mostly involving immunoglobulin (Ig)/T-cell receptor gene segments. Seems to recognize single-stranded DNA ends generated by staggered breaks occurring at recombination hot spots.</text>
</comment>
<evidence type="ECO:0000313" key="18">
    <source>
        <dbReference type="Proteomes" id="UP000479000"/>
    </source>
</evidence>
<keyword evidence="12" id="KW-0539">Nucleus</keyword>
<organism evidence="17 18">
    <name type="scientific">Nesidiocoris tenuis</name>
    <dbReference type="NCBI Taxonomy" id="355587"/>
    <lineage>
        <taxon>Eukaryota</taxon>
        <taxon>Metazoa</taxon>
        <taxon>Ecdysozoa</taxon>
        <taxon>Arthropoda</taxon>
        <taxon>Hexapoda</taxon>
        <taxon>Insecta</taxon>
        <taxon>Pterygota</taxon>
        <taxon>Neoptera</taxon>
        <taxon>Paraneoptera</taxon>
        <taxon>Hemiptera</taxon>
        <taxon>Heteroptera</taxon>
        <taxon>Panheteroptera</taxon>
        <taxon>Cimicomorpha</taxon>
        <taxon>Miridae</taxon>
        <taxon>Dicyphina</taxon>
        <taxon>Nesidiocoris</taxon>
    </lineage>
</organism>
<comment type="function">
    <text evidence="14">Exhibits both single-stranded and double-stranded endoribonuclease activity. May act as an activator of RNA-induced silencing complex (RISC) by facilitating endonucleolytic cleavage of the siRNA passenger strand.</text>
</comment>
<evidence type="ECO:0000256" key="1">
    <source>
        <dbReference type="ARBA" id="ARBA00004123"/>
    </source>
</evidence>
<evidence type="ECO:0000256" key="3">
    <source>
        <dbReference type="ARBA" id="ARBA00005902"/>
    </source>
</evidence>
<evidence type="ECO:0000256" key="15">
    <source>
        <dbReference type="ARBA" id="ARBA00030513"/>
    </source>
</evidence>
<keyword evidence="7" id="KW-0540">Nuclease</keyword>
<keyword evidence="10" id="KW-0694">RNA-binding</keyword>
<dbReference type="GO" id="GO:0043565">
    <property type="term" value="F:sequence-specific DNA binding"/>
    <property type="evidence" value="ECO:0007669"/>
    <property type="project" value="InterPro"/>
</dbReference>
<dbReference type="GO" id="GO:0003723">
    <property type="term" value="F:RNA binding"/>
    <property type="evidence" value="ECO:0007669"/>
    <property type="project" value="UniProtKB-KW"/>
</dbReference>
<evidence type="ECO:0000256" key="13">
    <source>
        <dbReference type="ARBA" id="ARBA00025374"/>
    </source>
</evidence>
<protein>
    <recommendedName>
        <fullName evidence="5">Translin</fullName>
    </recommendedName>
    <alternativeName>
        <fullName evidence="15">Component 3 of promoter of RISC</fullName>
    </alternativeName>
</protein>
<dbReference type="OrthoDB" id="829at2759"/>
<dbReference type="InterPro" id="IPR016069">
    <property type="entry name" value="Translin_C"/>
</dbReference>
<dbReference type="FunFam" id="1.20.58.200:FF:000002">
    <property type="entry name" value="Putative translin"/>
    <property type="match status" value="1"/>
</dbReference>
<dbReference type="GO" id="GO:0004519">
    <property type="term" value="F:endonuclease activity"/>
    <property type="evidence" value="ECO:0007669"/>
    <property type="project" value="UniProtKB-KW"/>
</dbReference>
<evidence type="ECO:0000256" key="4">
    <source>
        <dbReference type="ARBA" id="ARBA00011685"/>
    </source>
</evidence>
<dbReference type="GO" id="GO:0005737">
    <property type="term" value="C:cytoplasm"/>
    <property type="evidence" value="ECO:0007669"/>
    <property type="project" value="UniProtKB-SubCell"/>
</dbReference>
<dbReference type="InterPro" id="IPR016068">
    <property type="entry name" value="Translin_N"/>
</dbReference>
<dbReference type="CDD" id="cd14819">
    <property type="entry name" value="Translin"/>
    <property type="match status" value="1"/>
</dbReference>
<evidence type="ECO:0000256" key="7">
    <source>
        <dbReference type="ARBA" id="ARBA00022722"/>
    </source>
</evidence>
<dbReference type="EMBL" id="CADCXU010023045">
    <property type="protein sequence ID" value="CAB0010510.1"/>
    <property type="molecule type" value="Genomic_DNA"/>
</dbReference>
<comment type="subunit">
    <text evidence="4">Ring-shaped heterooctamer of six TSN and two TSNAX subunits, DNA/RNA binding occurs inside the ring.</text>
</comment>
<reference evidence="17 18" key="1">
    <citation type="submission" date="2020-02" db="EMBL/GenBank/DDBJ databases">
        <authorList>
            <person name="Ferguson B K."/>
        </authorList>
    </citation>
    <scope>NUCLEOTIDE SEQUENCE [LARGE SCALE GENOMIC DNA]</scope>
</reference>
<dbReference type="Pfam" id="PF01997">
    <property type="entry name" value="Translin"/>
    <property type="match status" value="1"/>
</dbReference>
<dbReference type="InterPro" id="IPR002848">
    <property type="entry name" value="Translin_fam"/>
</dbReference>
<dbReference type="Proteomes" id="UP000479000">
    <property type="component" value="Unassembled WGS sequence"/>
</dbReference>
<dbReference type="GO" id="GO:0003697">
    <property type="term" value="F:single-stranded DNA binding"/>
    <property type="evidence" value="ECO:0007669"/>
    <property type="project" value="InterPro"/>
</dbReference>
<dbReference type="PANTHER" id="PTHR10741">
    <property type="entry name" value="TRANSLIN AND TRANSLIN ASSOCIATED PROTEIN X"/>
    <property type="match status" value="1"/>
</dbReference>
<dbReference type="GO" id="GO:0016787">
    <property type="term" value="F:hydrolase activity"/>
    <property type="evidence" value="ECO:0007669"/>
    <property type="project" value="UniProtKB-KW"/>
</dbReference>
<proteinExistence type="inferred from homology"/>
<keyword evidence="18" id="KW-1185">Reference proteome</keyword>
<keyword evidence="8" id="KW-0255">Endonuclease</keyword>
<evidence type="ECO:0000256" key="14">
    <source>
        <dbReference type="ARBA" id="ARBA00025410"/>
    </source>
</evidence>
<accession>A0A6H5H1N3</accession>
<evidence type="ECO:0000256" key="6">
    <source>
        <dbReference type="ARBA" id="ARBA00022490"/>
    </source>
</evidence>